<sequence>MEESNWAVRSRLALAAVKTNMIQQRAAIASAIGIPKLLYVAKHAWPPEELRRKADRYVRNFVWNSIFGDPGKTPKGWMSATVAELDSQSGGAWESRIWIRS</sequence>
<dbReference type="Proteomes" id="UP000198211">
    <property type="component" value="Unassembled WGS sequence"/>
</dbReference>
<evidence type="ECO:0000313" key="1">
    <source>
        <dbReference type="EMBL" id="OWZ21229.1"/>
    </source>
</evidence>
<organism evidence="1 2">
    <name type="scientific">Phytophthora megakarya</name>
    <dbReference type="NCBI Taxonomy" id="4795"/>
    <lineage>
        <taxon>Eukaryota</taxon>
        <taxon>Sar</taxon>
        <taxon>Stramenopiles</taxon>
        <taxon>Oomycota</taxon>
        <taxon>Peronosporomycetes</taxon>
        <taxon>Peronosporales</taxon>
        <taxon>Peronosporaceae</taxon>
        <taxon>Phytophthora</taxon>
    </lineage>
</organism>
<accession>A0A225WVX5</accession>
<gene>
    <name evidence="1" type="ORF">PHMEG_0004255</name>
</gene>
<name>A0A225WVX5_9STRA</name>
<proteinExistence type="predicted"/>
<dbReference type="AlphaFoldDB" id="A0A225WVX5"/>
<reference evidence="2" key="1">
    <citation type="submission" date="2017-03" db="EMBL/GenBank/DDBJ databases">
        <title>Phytopthora megakarya and P. palmivora, two closely related causual agents of cacao black pod achieved similar genome size and gene model numbers by different mechanisms.</title>
        <authorList>
            <person name="Ali S."/>
            <person name="Shao J."/>
            <person name="Larry D.J."/>
            <person name="Kronmiller B."/>
            <person name="Shen D."/>
            <person name="Strem M.D."/>
            <person name="Melnick R.L."/>
            <person name="Guiltinan M.J."/>
            <person name="Tyler B.M."/>
            <person name="Meinhardt L.W."/>
            <person name="Bailey B.A."/>
        </authorList>
    </citation>
    <scope>NUCLEOTIDE SEQUENCE [LARGE SCALE GENOMIC DNA]</scope>
    <source>
        <strain evidence="2">zdho120</strain>
    </source>
</reference>
<evidence type="ECO:0000313" key="2">
    <source>
        <dbReference type="Proteomes" id="UP000198211"/>
    </source>
</evidence>
<dbReference type="EMBL" id="NBNE01000245">
    <property type="protein sequence ID" value="OWZ21229.1"/>
    <property type="molecule type" value="Genomic_DNA"/>
</dbReference>
<keyword evidence="2" id="KW-1185">Reference proteome</keyword>
<dbReference type="OrthoDB" id="129170at2759"/>
<comment type="caution">
    <text evidence="1">The sequence shown here is derived from an EMBL/GenBank/DDBJ whole genome shotgun (WGS) entry which is preliminary data.</text>
</comment>
<protein>
    <submittedName>
        <fullName evidence="1">Secreted peptide</fullName>
    </submittedName>
</protein>